<evidence type="ECO:0000256" key="1">
    <source>
        <dbReference type="ARBA" id="ARBA00010199"/>
    </source>
</evidence>
<dbReference type="InterPro" id="IPR002528">
    <property type="entry name" value="MATE_fam"/>
</dbReference>
<dbReference type="NCBIfam" id="TIGR00797">
    <property type="entry name" value="matE"/>
    <property type="match status" value="1"/>
</dbReference>
<dbReference type="Proteomes" id="UP000601435">
    <property type="component" value="Unassembled WGS sequence"/>
</dbReference>
<feature type="transmembrane region" description="Helical" evidence="3">
    <location>
        <begin position="387"/>
        <end position="407"/>
    </location>
</feature>
<dbReference type="GO" id="GO:0042910">
    <property type="term" value="F:xenobiotic transmembrane transporter activity"/>
    <property type="evidence" value="ECO:0007669"/>
    <property type="project" value="InterPro"/>
</dbReference>
<dbReference type="GO" id="GO:0016020">
    <property type="term" value="C:membrane"/>
    <property type="evidence" value="ECO:0007669"/>
    <property type="project" value="InterPro"/>
</dbReference>
<accession>A0A812T5P8</accession>
<dbReference type="SUPFAM" id="SSF48371">
    <property type="entry name" value="ARM repeat"/>
    <property type="match status" value="1"/>
</dbReference>
<evidence type="ECO:0000256" key="3">
    <source>
        <dbReference type="SAM" id="Phobius"/>
    </source>
</evidence>
<dbReference type="GO" id="GO:0015297">
    <property type="term" value="F:antiporter activity"/>
    <property type="evidence" value="ECO:0007669"/>
    <property type="project" value="InterPro"/>
</dbReference>
<keyword evidence="3" id="KW-0472">Membrane</keyword>
<feature type="transmembrane region" description="Helical" evidence="3">
    <location>
        <begin position="58"/>
        <end position="78"/>
    </location>
</feature>
<sequence length="1078" mass="115138">MTSVEHWREAWIQFKFALPVAGANLLQRAAVWVTWICVGHLGEEIMGPVTLSSSVNNVLGVSVVGGLSMGIATLASQAHGARNDEALSLVLQRAILVGLLGSLPCVALLLVMRPLLLALHMTEDFANVAGRYAFCVLLVTPCMGVQRSIGMWLVSQKINMPRLVAIVVALPLHAAMTVAATAFSNFRYEGAGVAMTLSTALQAGLLYCYISCSSACAASWKGFTRQGLKDWGPYLEVAIPGVLMNTEYFVGESLVFAASLLPDPDTCLSALSIYQLTQTTCYQIPSGIRMAISARVGNQLGAEEPLQAAVSSRAGLRLILIWICLPSVALLVFTRQWGLMFTTDEDVLKLLSTLVWLMLLYSSLDAILAYYNGVLSACGQQSISGKWAIRGYVFVSFPLAMLFAFGFKWRVHGLCAAHCIGKIVHTIPCMVAVWQIDWNKESARAVNRVERVAAASTVPLVRTSSDATRMIANNSATGAAMVEAHGVEAVLSAMRLDLSKADLQSAACKILCSVAMCDAKCQEKVAKSGAAQAVLDAMRAHSSVAAVQELGCQALKEFAAYNAESQEDIYMRGGIQVVLRAMEANPHVPNLQVMGCGVLRNLAACNSEQQQAVVSRGGIQVVLDAMSMHSDSSAMQWAGCWTMFCLCVHNAEMRCEVAAYGAARVALKALEAHRAEHRVQEAGCWLLKADALEMLSTAQVRDGLKKLADGSLLESVANVSNTLQSLPVACNASNSSSGARQEYLVELPSLSSVLWLIAVGFSMMMAFLSLCIVLGESKVNHERLQALESRAVTGQQQQQQQQPKAICDLRLLALEDIKEEEPKLRTKVLSGAVGAAIGSTTGAISGTAVGGTVGAAIGLVPAVFTFGLSIPVGAFIGSSLGFASGGVVGGSAGALGGVKAAKLLRKGRSRSFSTDSMVERCPHSFHPATYQIDPELAEHMATAKDRATFSAAIQAALKALEKHPGNAAVQKAARGALQSLSAFDKEGWVKMACLGRCGRLGRTATMRTLEALSWREGLLPFGFRRHMLEPKCRQLGSFIKGCMHSCTPVWSQCIHGYLIPCTISCSADVFMCLYARMT</sequence>
<keyword evidence="3" id="KW-1133">Transmembrane helix</keyword>
<keyword evidence="3" id="KW-0812">Transmembrane</keyword>
<comment type="similarity">
    <text evidence="1">Belongs to the multi antimicrobial extrusion (MATE) (TC 2.A.66.1) family.</text>
</comment>
<organism evidence="5 6">
    <name type="scientific">Symbiodinium necroappetens</name>
    <dbReference type="NCBI Taxonomy" id="1628268"/>
    <lineage>
        <taxon>Eukaryota</taxon>
        <taxon>Sar</taxon>
        <taxon>Alveolata</taxon>
        <taxon>Dinophyceae</taxon>
        <taxon>Suessiales</taxon>
        <taxon>Symbiodiniaceae</taxon>
        <taxon>Symbiodinium</taxon>
    </lineage>
</organism>
<feature type="transmembrane region" description="Helical" evidence="3">
    <location>
        <begin position="753"/>
        <end position="775"/>
    </location>
</feature>
<dbReference type="AlphaFoldDB" id="A0A812T5P8"/>
<dbReference type="InterPro" id="IPR016024">
    <property type="entry name" value="ARM-type_fold"/>
</dbReference>
<evidence type="ECO:0000256" key="2">
    <source>
        <dbReference type="PROSITE-ProRule" id="PRU00259"/>
    </source>
</evidence>
<feature type="transmembrane region" description="Helical" evidence="3">
    <location>
        <begin position="354"/>
        <end position="375"/>
    </location>
</feature>
<feature type="transmembrane region" description="Helical" evidence="3">
    <location>
        <begin position="314"/>
        <end position="334"/>
    </location>
</feature>
<dbReference type="Gene3D" id="1.25.10.10">
    <property type="entry name" value="Leucine-rich Repeat Variant"/>
    <property type="match status" value="2"/>
</dbReference>
<keyword evidence="6" id="KW-1185">Reference proteome</keyword>
<feature type="transmembrane region" description="Helical" evidence="3">
    <location>
        <begin position="163"/>
        <end position="183"/>
    </location>
</feature>
<dbReference type="Pfam" id="PF01554">
    <property type="entry name" value="MatE"/>
    <property type="match status" value="2"/>
</dbReference>
<evidence type="ECO:0000313" key="6">
    <source>
        <dbReference type="Proteomes" id="UP000601435"/>
    </source>
</evidence>
<feature type="transmembrane region" description="Helical" evidence="3">
    <location>
        <begin position="131"/>
        <end position="154"/>
    </location>
</feature>
<dbReference type="Pfam" id="PF23744">
    <property type="entry name" value="ARM_LRRK2"/>
    <property type="match status" value="1"/>
</dbReference>
<dbReference type="OrthoDB" id="2126698at2759"/>
<feature type="transmembrane region" description="Helical" evidence="3">
    <location>
        <begin position="853"/>
        <end position="876"/>
    </location>
</feature>
<evidence type="ECO:0000259" key="4">
    <source>
        <dbReference type="Pfam" id="PF23744"/>
    </source>
</evidence>
<proteinExistence type="inferred from homology"/>
<dbReference type="InterPro" id="IPR056597">
    <property type="entry name" value="ARM_LRRK2"/>
</dbReference>
<protein>
    <submittedName>
        <fullName evidence="5">Slc47a1 protein</fullName>
    </submittedName>
</protein>
<comment type="caution">
    <text evidence="5">The sequence shown here is derived from an EMBL/GenBank/DDBJ whole genome shotgun (WGS) entry which is preliminary data.</text>
</comment>
<dbReference type="EMBL" id="CAJNJA010023731">
    <property type="protein sequence ID" value="CAE7515504.1"/>
    <property type="molecule type" value="Genomic_DNA"/>
</dbReference>
<feature type="transmembrane region" description="Helical" evidence="3">
    <location>
        <begin position="882"/>
        <end position="901"/>
    </location>
</feature>
<evidence type="ECO:0000313" key="5">
    <source>
        <dbReference type="EMBL" id="CAE7515504.1"/>
    </source>
</evidence>
<feature type="repeat" description="ARM" evidence="2">
    <location>
        <begin position="573"/>
        <end position="617"/>
    </location>
</feature>
<feature type="domain" description="LRRK2 ARM repeat" evidence="4">
    <location>
        <begin position="576"/>
        <end position="732"/>
    </location>
</feature>
<dbReference type="PANTHER" id="PTHR11206">
    <property type="entry name" value="MULTIDRUG RESISTANCE PROTEIN"/>
    <property type="match status" value="1"/>
</dbReference>
<gene>
    <name evidence="5" type="primary">slc47a1</name>
    <name evidence="5" type="ORF">SNEC2469_LOCUS14739</name>
</gene>
<dbReference type="InterPro" id="IPR000225">
    <property type="entry name" value="Armadillo"/>
</dbReference>
<reference evidence="5" key="1">
    <citation type="submission" date="2021-02" db="EMBL/GenBank/DDBJ databases">
        <authorList>
            <person name="Dougan E. K."/>
            <person name="Rhodes N."/>
            <person name="Thang M."/>
            <person name="Chan C."/>
        </authorList>
    </citation>
    <scope>NUCLEOTIDE SEQUENCE</scope>
</reference>
<dbReference type="InterPro" id="IPR011989">
    <property type="entry name" value="ARM-like"/>
</dbReference>
<name>A0A812T5P8_9DINO</name>
<dbReference type="PROSITE" id="PS50176">
    <property type="entry name" value="ARM_REPEAT"/>
    <property type="match status" value="1"/>
</dbReference>
<feature type="transmembrane region" description="Helical" evidence="3">
    <location>
        <begin position="90"/>
        <end position="111"/>
    </location>
</feature>